<name>A0A246RLJ6_9ACTN</name>
<accession>A0A246RLJ6</accession>
<protein>
    <recommendedName>
        <fullName evidence="2">SWIM-type domain-containing protein</fullName>
    </recommendedName>
</protein>
<keyword evidence="1" id="KW-0862">Zinc</keyword>
<evidence type="ECO:0000313" key="4">
    <source>
        <dbReference type="Proteomes" id="UP000197174"/>
    </source>
</evidence>
<keyword evidence="1" id="KW-0863">Zinc-finger</keyword>
<keyword evidence="1" id="KW-0479">Metal-binding</keyword>
<feature type="domain" description="SWIM-type" evidence="2">
    <location>
        <begin position="53"/>
        <end position="88"/>
    </location>
</feature>
<dbReference type="OrthoDB" id="3382849at2"/>
<dbReference type="InterPro" id="IPR007527">
    <property type="entry name" value="Znf_SWIM"/>
</dbReference>
<dbReference type="Proteomes" id="UP000197174">
    <property type="component" value="Unassembled WGS sequence"/>
</dbReference>
<reference evidence="3 4" key="1">
    <citation type="submission" date="2017-03" db="EMBL/GenBank/DDBJ databases">
        <title>Whole genome sequence of Micromonospora wenchangensis, isolated from mangrove soil.</title>
        <authorList>
            <person name="Yang H."/>
        </authorList>
    </citation>
    <scope>NUCLEOTIDE SEQUENCE [LARGE SCALE GENOMIC DNA]</scope>
    <source>
        <strain evidence="3 4">CCTCC AA 2012002</strain>
    </source>
</reference>
<dbReference type="GO" id="GO:0008270">
    <property type="term" value="F:zinc ion binding"/>
    <property type="evidence" value="ECO:0007669"/>
    <property type="project" value="UniProtKB-KW"/>
</dbReference>
<dbReference type="PROSITE" id="PS50966">
    <property type="entry name" value="ZF_SWIM"/>
    <property type="match status" value="1"/>
</dbReference>
<comment type="caution">
    <text evidence="3">The sequence shown here is derived from an EMBL/GenBank/DDBJ whole genome shotgun (WGS) entry which is preliminary data.</text>
</comment>
<gene>
    <name evidence="3" type="ORF">B5D80_18095</name>
</gene>
<organism evidence="3 4">
    <name type="scientific">Micromonospora wenchangensis</name>
    <dbReference type="NCBI Taxonomy" id="1185415"/>
    <lineage>
        <taxon>Bacteria</taxon>
        <taxon>Bacillati</taxon>
        <taxon>Actinomycetota</taxon>
        <taxon>Actinomycetes</taxon>
        <taxon>Micromonosporales</taxon>
        <taxon>Micromonosporaceae</taxon>
        <taxon>Micromonospora</taxon>
    </lineage>
</organism>
<sequence>MAVRIDIDALRDAAGADVCAAADELTVAGQPAEIDPVGGGVTGVIHEAGQPPCEVWVGVTADGFTAECDCAADTDLCAHAVALTAAALADGFAWSSTATPRSDTAVDPRVAELTVLARALPARRLAALVAEWAATDPGWESALRAQAGHSASRATADHDGS</sequence>
<evidence type="ECO:0000256" key="1">
    <source>
        <dbReference type="PROSITE-ProRule" id="PRU00325"/>
    </source>
</evidence>
<evidence type="ECO:0000259" key="2">
    <source>
        <dbReference type="PROSITE" id="PS50966"/>
    </source>
</evidence>
<proteinExistence type="predicted"/>
<dbReference type="EMBL" id="MZMV01000029">
    <property type="protein sequence ID" value="OWV05440.1"/>
    <property type="molecule type" value="Genomic_DNA"/>
</dbReference>
<dbReference type="RefSeq" id="WP_088645057.1">
    <property type="nucleotide sequence ID" value="NZ_MZMV01000029.1"/>
</dbReference>
<evidence type="ECO:0000313" key="3">
    <source>
        <dbReference type="EMBL" id="OWV05440.1"/>
    </source>
</evidence>
<dbReference type="AlphaFoldDB" id="A0A246RLJ6"/>
<keyword evidence="4" id="KW-1185">Reference proteome</keyword>